<keyword evidence="8" id="KW-0732">Signal</keyword>
<evidence type="ECO:0000256" key="3">
    <source>
        <dbReference type="ARBA" id="ARBA00011700"/>
    </source>
</evidence>
<dbReference type="RefSeq" id="WP_130590316.1">
    <property type="nucleotide sequence ID" value="NZ_CP034752.1"/>
</dbReference>
<comment type="similarity">
    <text evidence="2 16">Belongs to the cytochrome c oxidase subunit 2 family.</text>
</comment>
<keyword evidence="12 16" id="KW-0472">Membrane</keyword>
<feature type="transmembrane region" description="Helical" evidence="17">
    <location>
        <begin position="88"/>
        <end position="108"/>
    </location>
</feature>
<dbReference type="InterPro" id="IPR008972">
    <property type="entry name" value="Cupredoxin"/>
</dbReference>
<dbReference type="EMBL" id="CP034752">
    <property type="protein sequence ID" value="QBH95325.1"/>
    <property type="molecule type" value="Genomic_DNA"/>
</dbReference>
<evidence type="ECO:0000256" key="12">
    <source>
        <dbReference type="ARBA" id="ARBA00023136"/>
    </source>
</evidence>
<dbReference type="PROSITE" id="PS50857">
    <property type="entry name" value="COX2_CUA"/>
    <property type="match status" value="1"/>
</dbReference>
<dbReference type="PANTHER" id="PTHR22888">
    <property type="entry name" value="CYTOCHROME C OXIDASE, SUBUNIT II"/>
    <property type="match status" value="1"/>
</dbReference>
<keyword evidence="10 17" id="KW-1133">Transmembrane helix</keyword>
<dbReference type="FunFam" id="1.10.287.90:FF:000002">
    <property type="entry name" value="Ubiquinol oxidase subunit 2"/>
    <property type="match status" value="1"/>
</dbReference>
<gene>
    <name evidence="20" type="primary">cyoA</name>
    <name evidence="20" type="ORF">EKN56_02245</name>
</gene>
<feature type="domain" description="Cytochrome oxidase subunit II copper A binding" evidence="18">
    <location>
        <begin position="124"/>
        <end position="236"/>
    </location>
</feature>
<evidence type="ECO:0000256" key="10">
    <source>
        <dbReference type="ARBA" id="ARBA00022989"/>
    </source>
</evidence>
<dbReference type="GO" id="GO:0016682">
    <property type="term" value="F:oxidoreductase activity, acting on diphenols and related substances as donors, oxygen as acceptor"/>
    <property type="evidence" value="ECO:0007669"/>
    <property type="project" value="InterPro"/>
</dbReference>
<keyword evidence="9 16" id="KW-0249">Electron transport</keyword>
<dbReference type="PROSITE" id="PS51257">
    <property type="entry name" value="PROKAR_LIPOPROTEIN"/>
    <property type="match status" value="1"/>
</dbReference>
<dbReference type="InterPro" id="IPR036257">
    <property type="entry name" value="Cyt_c_oxidase_su2_TM_sf"/>
</dbReference>
<evidence type="ECO:0000256" key="16">
    <source>
        <dbReference type="PIRNR" id="PIRNR000292"/>
    </source>
</evidence>
<dbReference type="GO" id="GO:0042773">
    <property type="term" value="P:ATP synthesis coupled electron transport"/>
    <property type="evidence" value="ECO:0007669"/>
    <property type="project" value="TreeGrafter"/>
</dbReference>
<keyword evidence="4 16" id="KW-0813">Transport</keyword>
<evidence type="ECO:0000256" key="7">
    <source>
        <dbReference type="ARBA" id="ARBA00022692"/>
    </source>
</evidence>
<keyword evidence="14" id="KW-0449">Lipoprotein</keyword>
<feature type="domain" description="Cytochrome oxidase subunit II transmembrane region profile" evidence="19">
    <location>
        <begin position="21"/>
        <end position="118"/>
    </location>
</feature>
<dbReference type="Pfam" id="PF00116">
    <property type="entry name" value="COX2"/>
    <property type="match status" value="1"/>
</dbReference>
<comment type="subcellular location">
    <subcellularLocation>
        <location evidence="1">Cell membrane</location>
        <topology evidence="1">Multi-pass membrane protein</topology>
    </subcellularLocation>
</comment>
<keyword evidence="11 16" id="KW-0560">Oxidoreductase</keyword>
<dbReference type="InterPro" id="IPR034227">
    <property type="entry name" value="CuRO_UO_II"/>
</dbReference>
<dbReference type="PIRSF" id="PIRSF000292">
    <property type="entry name" value="Ubi_od_II"/>
    <property type="match status" value="1"/>
</dbReference>
<dbReference type="InterPro" id="IPR011759">
    <property type="entry name" value="Cyt_c_oxidase_su2_TM_dom"/>
</dbReference>
<evidence type="ECO:0000256" key="2">
    <source>
        <dbReference type="ARBA" id="ARBA00007866"/>
    </source>
</evidence>
<evidence type="ECO:0000313" key="20">
    <source>
        <dbReference type="EMBL" id="QBH95325.1"/>
    </source>
</evidence>
<dbReference type="Pfam" id="PF06481">
    <property type="entry name" value="COX_ARM"/>
    <property type="match status" value="1"/>
</dbReference>
<comment type="function">
    <text evidence="15">Cytochrome bo(3) ubiquinol terminal oxidase is the component of the aerobic respiratory chain of E.coli that predominates when cells are grown at high aeration. Has proton pump activity across the membrane in addition to electron transfer, pumping 2 protons/electron.</text>
</comment>
<keyword evidence="21" id="KW-1185">Reference proteome</keyword>
<organism evidence="20 21">
    <name type="scientific">Limnobaculum zhutongyuii</name>
    <dbReference type="NCBI Taxonomy" id="2498113"/>
    <lineage>
        <taxon>Bacteria</taxon>
        <taxon>Pseudomonadati</taxon>
        <taxon>Pseudomonadota</taxon>
        <taxon>Gammaproteobacteria</taxon>
        <taxon>Enterobacterales</taxon>
        <taxon>Budviciaceae</taxon>
        <taxon>Limnobaculum</taxon>
    </lineage>
</organism>
<proteinExistence type="inferred from homology"/>
<evidence type="ECO:0000256" key="1">
    <source>
        <dbReference type="ARBA" id="ARBA00004651"/>
    </source>
</evidence>
<evidence type="ECO:0000256" key="15">
    <source>
        <dbReference type="ARBA" id="ARBA00025694"/>
    </source>
</evidence>
<evidence type="ECO:0000259" key="19">
    <source>
        <dbReference type="PROSITE" id="PS50999"/>
    </source>
</evidence>
<keyword evidence="6 16" id="KW-0679">Respiratory chain</keyword>
<evidence type="ECO:0000256" key="5">
    <source>
        <dbReference type="ARBA" id="ARBA00022475"/>
    </source>
</evidence>
<dbReference type="CDD" id="cd04212">
    <property type="entry name" value="CuRO_UO_II"/>
    <property type="match status" value="1"/>
</dbReference>
<dbReference type="GO" id="GO:0005507">
    <property type="term" value="F:copper ion binding"/>
    <property type="evidence" value="ECO:0007669"/>
    <property type="project" value="InterPro"/>
</dbReference>
<evidence type="ECO:0000256" key="6">
    <source>
        <dbReference type="ARBA" id="ARBA00022660"/>
    </source>
</evidence>
<dbReference type="InterPro" id="IPR006333">
    <property type="entry name" value="Cyt_o_ubiquinol_oxidase_su2"/>
</dbReference>
<dbReference type="PROSITE" id="PS50999">
    <property type="entry name" value="COX2_TM"/>
    <property type="match status" value="1"/>
</dbReference>
<dbReference type="GO" id="GO:0004129">
    <property type="term" value="F:cytochrome-c oxidase activity"/>
    <property type="evidence" value="ECO:0007669"/>
    <property type="project" value="UniProtKB-UniRule"/>
</dbReference>
<dbReference type="Gene3D" id="1.10.287.90">
    <property type="match status" value="1"/>
</dbReference>
<evidence type="ECO:0000259" key="18">
    <source>
        <dbReference type="PROSITE" id="PS50857"/>
    </source>
</evidence>
<dbReference type="InterPro" id="IPR045187">
    <property type="entry name" value="CcO_II"/>
</dbReference>
<sequence length="295" mass="33287">MRLKQCNKFSKVLMLGLAALLLTGCDMALMNPKGQIGMEQKSLIITATLLMLIVVVPVIIMTFLFAWKYRESNKEAKYTPNWAHSNKIEMVVWGIPCVIILVLGTLTWKSTHALDPRQTIPSEAQTITIEAVSMDWKWLFIYPDLGIASVNELSFPENVPVKFKITSDTVMNSFFIPRLGSQIYAMGGMQNILHLVANEKGVYPGMSANYSGKGFSGMKFNAIVTSQEDFDKWVEKVKQSPNQLQWEDYNQLAKPSENNAVEYFSTVKPGLYLDIINKYMKMDTSKHSHHSGGEE</sequence>
<keyword evidence="7 17" id="KW-0812">Transmembrane</keyword>
<evidence type="ECO:0000256" key="13">
    <source>
        <dbReference type="ARBA" id="ARBA00023139"/>
    </source>
</evidence>
<dbReference type="Proteomes" id="UP000293154">
    <property type="component" value="Chromosome"/>
</dbReference>
<evidence type="ECO:0000313" key="21">
    <source>
        <dbReference type="Proteomes" id="UP000293154"/>
    </source>
</evidence>
<evidence type="ECO:0000256" key="17">
    <source>
        <dbReference type="SAM" id="Phobius"/>
    </source>
</evidence>
<dbReference type="AlphaFoldDB" id="A0A411WGF7"/>
<dbReference type="OrthoDB" id="9783445at2"/>
<keyword evidence="13" id="KW-0564">Palmitate</keyword>
<evidence type="ECO:0000256" key="9">
    <source>
        <dbReference type="ARBA" id="ARBA00022982"/>
    </source>
</evidence>
<evidence type="ECO:0000256" key="11">
    <source>
        <dbReference type="ARBA" id="ARBA00023002"/>
    </source>
</evidence>
<dbReference type="Gene3D" id="2.60.40.420">
    <property type="entry name" value="Cupredoxins - blue copper proteins"/>
    <property type="match status" value="1"/>
</dbReference>
<dbReference type="KEGG" id="prag:EKN56_02245"/>
<reference evidence="20 21" key="1">
    <citation type="submission" date="2019-03" db="EMBL/GenBank/DDBJ databases">
        <title>Pragia sp. nov. isolated from the gut tract of Carduelis flavirostris.</title>
        <authorList>
            <person name="Ge Y."/>
        </authorList>
    </citation>
    <scope>NUCLEOTIDE SEQUENCE [LARGE SCALE GENOMIC DNA]</scope>
    <source>
        <strain evidence="20 21">CF-458</strain>
    </source>
</reference>
<protein>
    <recommendedName>
        <fullName evidence="16">Ubiquinol oxidase subunit 2</fullName>
    </recommendedName>
</protein>
<dbReference type="PANTHER" id="PTHR22888:SF18">
    <property type="entry name" value="CYTOCHROME BO(3) UBIQUINOL OXIDASE SUBUNIT 2"/>
    <property type="match status" value="1"/>
</dbReference>
<dbReference type="NCBIfam" id="TIGR01433">
    <property type="entry name" value="CyoA"/>
    <property type="match status" value="1"/>
</dbReference>
<evidence type="ECO:0000256" key="4">
    <source>
        <dbReference type="ARBA" id="ARBA00022448"/>
    </source>
</evidence>
<comment type="subunit">
    <text evidence="3">Heterooctamer of two A chains, two B chains, two C chains and two D chains.</text>
</comment>
<dbReference type="GO" id="GO:0009486">
    <property type="term" value="F:cytochrome bo3 ubiquinol oxidase activity"/>
    <property type="evidence" value="ECO:0007669"/>
    <property type="project" value="InterPro"/>
</dbReference>
<dbReference type="SUPFAM" id="SSF81464">
    <property type="entry name" value="Cytochrome c oxidase subunit II-like, transmembrane region"/>
    <property type="match status" value="1"/>
</dbReference>
<evidence type="ECO:0000256" key="14">
    <source>
        <dbReference type="ARBA" id="ARBA00023288"/>
    </source>
</evidence>
<accession>A0A411WGF7</accession>
<name>A0A411WGF7_9GAMM</name>
<dbReference type="InterPro" id="IPR002429">
    <property type="entry name" value="CcO_II-like_C"/>
</dbReference>
<keyword evidence="5 16" id="KW-1003">Cell membrane</keyword>
<evidence type="ECO:0000256" key="8">
    <source>
        <dbReference type="ARBA" id="ARBA00022729"/>
    </source>
</evidence>
<feature type="transmembrane region" description="Helical" evidence="17">
    <location>
        <begin position="43"/>
        <end position="67"/>
    </location>
</feature>
<dbReference type="SUPFAM" id="SSF49503">
    <property type="entry name" value="Cupredoxins"/>
    <property type="match status" value="1"/>
</dbReference>
<dbReference type="GO" id="GO:0005886">
    <property type="term" value="C:plasma membrane"/>
    <property type="evidence" value="ECO:0007669"/>
    <property type="project" value="UniProtKB-SubCell"/>
</dbReference>
<dbReference type="InterPro" id="IPR010514">
    <property type="entry name" value="COX_ARM"/>
</dbReference>